<evidence type="ECO:0000259" key="1">
    <source>
        <dbReference type="Pfam" id="PF01636"/>
    </source>
</evidence>
<keyword evidence="3" id="KW-1185">Reference proteome</keyword>
<proteinExistence type="predicted"/>
<gene>
    <name evidence="2 4" type="ORF">P152DRAFT_470143</name>
</gene>
<dbReference type="Pfam" id="PF01636">
    <property type="entry name" value="APH"/>
    <property type="match status" value="1"/>
</dbReference>
<dbReference type="RefSeq" id="XP_033537720.1">
    <property type="nucleotide sequence ID" value="XM_033680940.1"/>
</dbReference>
<dbReference type="InterPro" id="IPR011009">
    <property type="entry name" value="Kinase-like_dom_sf"/>
</dbReference>
<reference evidence="2 4" key="1">
    <citation type="submission" date="2020-01" db="EMBL/GenBank/DDBJ databases">
        <authorList>
            <consortium name="DOE Joint Genome Institute"/>
            <person name="Haridas S."/>
            <person name="Albert R."/>
            <person name="Binder M."/>
            <person name="Bloem J."/>
            <person name="Labutti K."/>
            <person name="Salamov A."/>
            <person name="Andreopoulos B."/>
            <person name="Baker S.E."/>
            <person name="Barry K."/>
            <person name="Bills G."/>
            <person name="Bluhm B.H."/>
            <person name="Cannon C."/>
            <person name="Castanera R."/>
            <person name="Culley D.E."/>
            <person name="Daum C."/>
            <person name="Ezra D."/>
            <person name="Gonzalez J.B."/>
            <person name="Henrissat B."/>
            <person name="Kuo A."/>
            <person name="Liang C."/>
            <person name="Lipzen A."/>
            <person name="Lutzoni F."/>
            <person name="Magnuson J."/>
            <person name="Mondo S."/>
            <person name="Nolan M."/>
            <person name="Ohm R."/>
            <person name="Pangilinan J."/>
            <person name="Park H.-J."/>
            <person name="Ramirez L."/>
            <person name="Alfaro M."/>
            <person name="Sun H."/>
            <person name="Tritt A."/>
            <person name="Yoshinaga Y."/>
            <person name="Zwiers L.-H."/>
            <person name="Turgeon B.G."/>
            <person name="Goodwin S.B."/>
            <person name="Spatafora J.W."/>
            <person name="Crous P.W."/>
            <person name="Grigoriev I.V."/>
        </authorList>
    </citation>
    <scope>NUCLEOTIDE SEQUENCE</scope>
    <source>
        <strain evidence="2 4">CBS 781.70</strain>
    </source>
</reference>
<sequence>MQRRVADGTVSSDVLITALHLKNADPAPLATADSLRQRIYRGCYRFNGRRYAKDLPTMLPRSSISVFTHADIAPQNIMVDEEAHVCGILDWEGAGWYPEIGNLRI</sequence>
<dbReference type="Gene3D" id="3.90.1200.10">
    <property type="match status" value="1"/>
</dbReference>
<protein>
    <recommendedName>
        <fullName evidence="1">Aminoglycoside phosphotransferase domain-containing protein</fullName>
    </recommendedName>
</protein>
<accession>A0A6G1GE01</accession>
<evidence type="ECO:0000313" key="2">
    <source>
        <dbReference type="EMBL" id="KAF1816089.1"/>
    </source>
</evidence>
<dbReference type="GeneID" id="54421510"/>
<reference evidence="4" key="2">
    <citation type="submission" date="2020-04" db="EMBL/GenBank/DDBJ databases">
        <authorList>
            <consortium name="NCBI Genome Project"/>
        </authorList>
    </citation>
    <scope>NUCLEOTIDE SEQUENCE</scope>
    <source>
        <strain evidence="4">CBS 781.70</strain>
    </source>
</reference>
<name>A0A6G1GE01_9PEZI</name>
<evidence type="ECO:0000313" key="4">
    <source>
        <dbReference type="RefSeq" id="XP_033537720.1"/>
    </source>
</evidence>
<dbReference type="PANTHER" id="PTHR21310:SF15">
    <property type="entry name" value="AMINOGLYCOSIDE PHOSPHOTRANSFERASE DOMAIN-CONTAINING PROTEIN"/>
    <property type="match status" value="1"/>
</dbReference>
<dbReference type="InterPro" id="IPR051678">
    <property type="entry name" value="AGP_Transferase"/>
</dbReference>
<evidence type="ECO:0000313" key="3">
    <source>
        <dbReference type="Proteomes" id="UP000504638"/>
    </source>
</evidence>
<dbReference type="EMBL" id="ML975150">
    <property type="protein sequence ID" value="KAF1816089.1"/>
    <property type="molecule type" value="Genomic_DNA"/>
</dbReference>
<dbReference type="PANTHER" id="PTHR21310">
    <property type="entry name" value="AMINOGLYCOSIDE PHOSPHOTRANSFERASE-RELATED-RELATED"/>
    <property type="match status" value="1"/>
</dbReference>
<dbReference type="InterPro" id="IPR002575">
    <property type="entry name" value="Aminoglycoside_PTrfase"/>
</dbReference>
<dbReference type="Proteomes" id="UP000504638">
    <property type="component" value="Unplaced"/>
</dbReference>
<dbReference type="OrthoDB" id="2906425at2759"/>
<dbReference type="AlphaFoldDB" id="A0A6G1GE01"/>
<reference evidence="4" key="3">
    <citation type="submission" date="2025-04" db="UniProtKB">
        <authorList>
            <consortium name="RefSeq"/>
        </authorList>
    </citation>
    <scope>IDENTIFICATION</scope>
    <source>
        <strain evidence="4">CBS 781.70</strain>
    </source>
</reference>
<feature type="domain" description="Aminoglycoside phosphotransferase" evidence="1">
    <location>
        <begin position="51"/>
        <end position="98"/>
    </location>
</feature>
<dbReference type="SUPFAM" id="SSF56112">
    <property type="entry name" value="Protein kinase-like (PK-like)"/>
    <property type="match status" value="1"/>
</dbReference>
<organism evidence="2">
    <name type="scientific">Eremomyces bilateralis CBS 781.70</name>
    <dbReference type="NCBI Taxonomy" id="1392243"/>
    <lineage>
        <taxon>Eukaryota</taxon>
        <taxon>Fungi</taxon>
        <taxon>Dikarya</taxon>
        <taxon>Ascomycota</taxon>
        <taxon>Pezizomycotina</taxon>
        <taxon>Dothideomycetes</taxon>
        <taxon>Dothideomycetes incertae sedis</taxon>
        <taxon>Eremomycetales</taxon>
        <taxon>Eremomycetaceae</taxon>
        <taxon>Eremomyces</taxon>
    </lineage>
</organism>